<dbReference type="Proteomes" id="UP001501490">
    <property type="component" value="Unassembled WGS sequence"/>
</dbReference>
<accession>A0ABP6ZSE9</accession>
<gene>
    <name evidence="7" type="ORF">GCM10022236_16330</name>
</gene>
<protein>
    <submittedName>
        <fullName evidence="7">PfkB family carbohydrate kinase</fullName>
    </submittedName>
</protein>
<evidence type="ECO:0000313" key="7">
    <source>
        <dbReference type="EMBL" id="GAA3615115.1"/>
    </source>
</evidence>
<keyword evidence="8" id="KW-1185">Reference proteome</keyword>
<evidence type="ECO:0000256" key="3">
    <source>
        <dbReference type="ARBA" id="ARBA00022741"/>
    </source>
</evidence>
<evidence type="ECO:0000256" key="1">
    <source>
        <dbReference type="ARBA" id="ARBA00010688"/>
    </source>
</evidence>
<dbReference type="EMBL" id="BAABAB010000010">
    <property type="protein sequence ID" value="GAA3615115.1"/>
    <property type="molecule type" value="Genomic_DNA"/>
</dbReference>
<evidence type="ECO:0000313" key="8">
    <source>
        <dbReference type="Proteomes" id="UP001501490"/>
    </source>
</evidence>
<evidence type="ECO:0000256" key="2">
    <source>
        <dbReference type="ARBA" id="ARBA00022679"/>
    </source>
</evidence>
<dbReference type="PROSITE" id="PS00584">
    <property type="entry name" value="PFKB_KINASES_2"/>
    <property type="match status" value="1"/>
</dbReference>
<sequence length="321" mass="33680">MKRFVVCGESLIDLIQAAEQPGGNFSSTWLALSAGGPMNSSVALARLGADSHFLGRFSRDSFGRQLTAYITEAGVELDLATESSQSTSIAVVSLDDQGVASYTFHFAETANFGWQEEDLPLLTGDDFLHIASLATVVSPGAQVLHEWAGQLTCQMSYDINVRPSVITDPDEYWERVKPWLRTVGVHHGIIKASDEDVKFLAQAAGAAKPGVTDPVDVVAGWVESYGVSMAVVTLGPDGSAAVLPGGEQVRVPGFRVDVVDTVGAGDTFMAGFLDGYVNLGQPLPDSLRRGAAAAAIVCGRQGAQPPTAAEVDDLLASTPVG</sequence>
<keyword evidence="4 7" id="KW-0418">Kinase</keyword>
<dbReference type="PANTHER" id="PTHR43085">
    <property type="entry name" value="HEXOKINASE FAMILY MEMBER"/>
    <property type="match status" value="1"/>
</dbReference>
<keyword evidence="3" id="KW-0547">Nucleotide-binding</keyword>
<dbReference type="InterPro" id="IPR011611">
    <property type="entry name" value="PfkB_dom"/>
</dbReference>
<dbReference type="CDD" id="cd01167">
    <property type="entry name" value="bac_FRK"/>
    <property type="match status" value="1"/>
</dbReference>
<comment type="caution">
    <text evidence="7">The sequence shown here is derived from an EMBL/GenBank/DDBJ whole genome shotgun (WGS) entry which is preliminary data.</text>
</comment>
<proteinExistence type="inferred from homology"/>
<dbReference type="InterPro" id="IPR029056">
    <property type="entry name" value="Ribokinase-like"/>
</dbReference>
<evidence type="ECO:0000259" key="6">
    <source>
        <dbReference type="Pfam" id="PF00294"/>
    </source>
</evidence>
<evidence type="ECO:0000256" key="4">
    <source>
        <dbReference type="ARBA" id="ARBA00022777"/>
    </source>
</evidence>
<organism evidence="7 8">
    <name type="scientific">Microlunatus ginsengisoli</name>
    <dbReference type="NCBI Taxonomy" id="363863"/>
    <lineage>
        <taxon>Bacteria</taxon>
        <taxon>Bacillati</taxon>
        <taxon>Actinomycetota</taxon>
        <taxon>Actinomycetes</taxon>
        <taxon>Propionibacteriales</taxon>
        <taxon>Propionibacteriaceae</taxon>
        <taxon>Microlunatus</taxon>
    </lineage>
</organism>
<dbReference type="InterPro" id="IPR002173">
    <property type="entry name" value="Carboh/pur_kinase_PfkB_CS"/>
</dbReference>
<dbReference type="GO" id="GO:0016301">
    <property type="term" value="F:kinase activity"/>
    <property type="evidence" value="ECO:0007669"/>
    <property type="project" value="UniProtKB-KW"/>
</dbReference>
<keyword evidence="5" id="KW-0067">ATP-binding</keyword>
<dbReference type="Pfam" id="PF00294">
    <property type="entry name" value="PfkB"/>
    <property type="match status" value="1"/>
</dbReference>
<dbReference type="RefSeq" id="WP_344803234.1">
    <property type="nucleotide sequence ID" value="NZ_BAABAB010000010.1"/>
</dbReference>
<evidence type="ECO:0000256" key="5">
    <source>
        <dbReference type="ARBA" id="ARBA00022840"/>
    </source>
</evidence>
<comment type="similarity">
    <text evidence="1">Belongs to the carbohydrate kinase PfkB family.</text>
</comment>
<dbReference type="SUPFAM" id="SSF53613">
    <property type="entry name" value="Ribokinase-like"/>
    <property type="match status" value="1"/>
</dbReference>
<dbReference type="Gene3D" id="3.40.1190.20">
    <property type="match status" value="1"/>
</dbReference>
<feature type="domain" description="Carbohydrate kinase PfkB" evidence="6">
    <location>
        <begin position="1"/>
        <end position="306"/>
    </location>
</feature>
<reference evidence="8" key="1">
    <citation type="journal article" date="2019" name="Int. J. Syst. Evol. Microbiol.">
        <title>The Global Catalogue of Microorganisms (GCM) 10K type strain sequencing project: providing services to taxonomists for standard genome sequencing and annotation.</title>
        <authorList>
            <consortium name="The Broad Institute Genomics Platform"/>
            <consortium name="The Broad Institute Genome Sequencing Center for Infectious Disease"/>
            <person name="Wu L."/>
            <person name="Ma J."/>
        </authorList>
    </citation>
    <scope>NUCLEOTIDE SEQUENCE [LARGE SCALE GENOMIC DNA]</scope>
    <source>
        <strain evidence="8">JCM 16929</strain>
    </source>
</reference>
<dbReference type="PANTHER" id="PTHR43085:SF1">
    <property type="entry name" value="PSEUDOURIDINE KINASE-RELATED"/>
    <property type="match status" value="1"/>
</dbReference>
<name>A0ABP6ZSE9_9ACTN</name>
<dbReference type="InterPro" id="IPR050306">
    <property type="entry name" value="PfkB_Carbo_kinase"/>
</dbReference>
<keyword evidence="2" id="KW-0808">Transferase</keyword>